<accession>A0A7R7DMM4</accession>
<dbReference type="GO" id="GO:0016747">
    <property type="term" value="F:acyltransferase activity, transferring groups other than amino-acyl groups"/>
    <property type="evidence" value="ECO:0007669"/>
    <property type="project" value="InterPro"/>
</dbReference>
<dbReference type="InterPro" id="IPR000182">
    <property type="entry name" value="GNAT_dom"/>
</dbReference>
<reference evidence="4 5" key="1">
    <citation type="submission" date="2020-08" db="EMBL/GenBank/DDBJ databases">
        <title>Whole genome shotgun sequence of Actinocatenispora thailandica NBRC 105041.</title>
        <authorList>
            <person name="Komaki H."/>
            <person name="Tamura T."/>
        </authorList>
    </citation>
    <scope>NUCLEOTIDE SEQUENCE [LARGE SCALE GENOMIC DNA]</scope>
    <source>
        <strain evidence="4 5">NBRC 105041</strain>
    </source>
</reference>
<dbReference type="KEGG" id="atl:Athai_20280"/>
<dbReference type="CDD" id="cd04301">
    <property type="entry name" value="NAT_SF"/>
    <property type="match status" value="1"/>
</dbReference>
<dbReference type="Proteomes" id="UP000611640">
    <property type="component" value="Chromosome"/>
</dbReference>
<gene>
    <name evidence="4" type="ORF">Athai_20280</name>
</gene>
<dbReference type="RefSeq" id="WP_203961245.1">
    <property type="nucleotide sequence ID" value="NZ_AP023355.1"/>
</dbReference>
<keyword evidence="2" id="KW-0012">Acyltransferase</keyword>
<name>A0A7R7DMM4_9ACTN</name>
<organism evidence="4 5">
    <name type="scientific">Actinocatenispora thailandica</name>
    <dbReference type="NCBI Taxonomy" id="227318"/>
    <lineage>
        <taxon>Bacteria</taxon>
        <taxon>Bacillati</taxon>
        <taxon>Actinomycetota</taxon>
        <taxon>Actinomycetes</taxon>
        <taxon>Micromonosporales</taxon>
        <taxon>Micromonosporaceae</taxon>
        <taxon>Actinocatenispora</taxon>
    </lineage>
</organism>
<dbReference type="InterPro" id="IPR016181">
    <property type="entry name" value="Acyl_CoA_acyltransferase"/>
</dbReference>
<dbReference type="PROSITE" id="PS51186">
    <property type="entry name" value="GNAT"/>
    <property type="match status" value="1"/>
</dbReference>
<evidence type="ECO:0000256" key="2">
    <source>
        <dbReference type="ARBA" id="ARBA00023315"/>
    </source>
</evidence>
<protein>
    <submittedName>
        <fullName evidence="4">GCN5 family N-acetyltransferase</fullName>
    </submittedName>
</protein>
<dbReference type="PANTHER" id="PTHR43800">
    <property type="entry name" value="PEPTIDYL-LYSINE N-ACETYLTRANSFERASE YJAB"/>
    <property type="match status" value="1"/>
</dbReference>
<dbReference type="AlphaFoldDB" id="A0A7R7DMM4"/>
<dbReference type="Pfam" id="PF00583">
    <property type="entry name" value="Acetyltransf_1"/>
    <property type="match status" value="1"/>
</dbReference>
<dbReference type="EMBL" id="AP023355">
    <property type="protein sequence ID" value="BCJ34525.1"/>
    <property type="molecule type" value="Genomic_DNA"/>
</dbReference>
<sequence length="169" mass="17764">MMQIRAAAADDVRALAEIQVAAGAAFRAVGLGWIADNPVPTDEQYLGYVRDGRAFVLADGAVPVGFVLVDLVDGAAHVEQLSVAPSHARRGLGARLIDHVDGWAAARGLPALTLCTFRDVPWNAPYYARLGFVEIGAPGPGLAALLRAEVAFGLDPATRVAMRRPVRAA</sequence>
<dbReference type="SUPFAM" id="SSF55729">
    <property type="entry name" value="Acyl-CoA N-acyltransferases (Nat)"/>
    <property type="match status" value="1"/>
</dbReference>
<evidence type="ECO:0000256" key="1">
    <source>
        <dbReference type="ARBA" id="ARBA00022679"/>
    </source>
</evidence>
<dbReference type="Gene3D" id="3.40.630.30">
    <property type="match status" value="1"/>
</dbReference>
<dbReference type="PANTHER" id="PTHR43800:SF1">
    <property type="entry name" value="PEPTIDYL-LYSINE N-ACETYLTRANSFERASE YJAB"/>
    <property type="match status" value="1"/>
</dbReference>
<evidence type="ECO:0000259" key="3">
    <source>
        <dbReference type="PROSITE" id="PS51186"/>
    </source>
</evidence>
<feature type="domain" description="N-acetyltransferase" evidence="3">
    <location>
        <begin position="2"/>
        <end position="151"/>
    </location>
</feature>
<proteinExistence type="predicted"/>
<evidence type="ECO:0000313" key="5">
    <source>
        <dbReference type="Proteomes" id="UP000611640"/>
    </source>
</evidence>
<keyword evidence="5" id="KW-1185">Reference proteome</keyword>
<evidence type="ECO:0000313" key="4">
    <source>
        <dbReference type="EMBL" id="BCJ34525.1"/>
    </source>
</evidence>
<keyword evidence="1" id="KW-0808">Transferase</keyword>